<proteinExistence type="predicted"/>
<name>A0A679K1S2_9CAUD</name>
<reference evidence="1 2" key="1">
    <citation type="submission" date="2019-12" db="EMBL/GenBank/DDBJ databases">
        <authorList>
            <person name="Ansaldi M."/>
            <person name="Clavijo F."/>
        </authorList>
    </citation>
    <scope>NUCLEOTIDE SEQUENCE [LARGE SCALE GENOMIC DNA]</scope>
</reference>
<organism evidence="1 2">
    <name type="scientific">Xanthomonas phage Suba</name>
    <dbReference type="NCBI Taxonomy" id="2674975"/>
    <lineage>
        <taxon>Viruses</taxon>
        <taxon>Duplodnaviria</taxon>
        <taxon>Heunggongvirae</taxon>
        <taxon>Uroviricota</taxon>
        <taxon>Caudoviricetes</taxon>
        <taxon>Stanbaylleyvirinae</taxon>
        <taxon>Subavirus</taxon>
        <taxon>Subavirus suba</taxon>
    </lineage>
</organism>
<evidence type="ECO:0000313" key="1">
    <source>
        <dbReference type="EMBL" id="CAA2409850.1"/>
    </source>
</evidence>
<evidence type="ECO:0000313" key="2">
    <source>
        <dbReference type="Proteomes" id="UP000464334"/>
    </source>
</evidence>
<keyword evidence="2" id="KW-1185">Reference proteome</keyword>
<dbReference type="KEGG" id="vg:79707336"/>
<dbReference type="Proteomes" id="UP000464334">
    <property type="component" value="Chromosome"/>
</dbReference>
<dbReference type="EMBL" id="LR743530">
    <property type="protein sequence ID" value="CAA2409850.1"/>
    <property type="molecule type" value="Genomic_DNA"/>
</dbReference>
<protein>
    <recommendedName>
        <fullName evidence="3">Phage protein</fullName>
    </recommendedName>
</protein>
<dbReference type="RefSeq" id="YP_010742796.1">
    <property type="nucleotide sequence ID" value="NC_073092.1"/>
</dbReference>
<sequence length="58" mass="6756">MANEKRWQVKLANGKSVTVWESVLSTHDIQESTFERVQTMNVGEIYEDIGGNTWERKQ</sequence>
<evidence type="ECO:0008006" key="3">
    <source>
        <dbReference type="Google" id="ProtNLM"/>
    </source>
</evidence>
<accession>A0A679K1S2</accession>
<dbReference type="GeneID" id="79707336"/>